<name>A0ABN7HZ44_9BURK</name>
<dbReference type="EMBL" id="CAJHCP010000006">
    <property type="protein sequence ID" value="CAD6538028.1"/>
    <property type="molecule type" value="Genomic_DNA"/>
</dbReference>
<proteinExistence type="predicted"/>
<accession>A0ABN7HZ44</accession>
<comment type="caution">
    <text evidence="1">The sequence shown here is derived from an EMBL/GenBank/DDBJ whole genome shotgun (WGS) entry which is preliminary data.</text>
</comment>
<dbReference type="RefSeq" id="WP_201643293.1">
    <property type="nucleotide sequence ID" value="NZ_CAJHCP010000006.1"/>
</dbReference>
<sequence>MSTLRNFDDDARAAMLCYLVVAELVAMASTGEWLRTDHIVESSRIWMSANGVACDWQDRVALAGAAVLLAPDILEAFKLTTGRSLTPLFSDGWMLDYQSPIVCETHGVCADYLAQT</sequence>
<dbReference type="Proteomes" id="UP000598032">
    <property type="component" value="Unassembled WGS sequence"/>
</dbReference>
<reference evidence="1 2" key="1">
    <citation type="submission" date="2020-10" db="EMBL/GenBank/DDBJ databases">
        <authorList>
            <person name="Peeters C."/>
        </authorList>
    </citation>
    <scope>NUCLEOTIDE SEQUENCE [LARGE SCALE GENOMIC DNA]</scope>
    <source>
        <strain evidence="1 2">LMG 28140</strain>
    </source>
</reference>
<evidence type="ECO:0000313" key="2">
    <source>
        <dbReference type="Proteomes" id="UP000598032"/>
    </source>
</evidence>
<organism evidence="1 2">
    <name type="scientific">Paraburkholderia metrosideri</name>
    <dbReference type="NCBI Taxonomy" id="580937"/>
    <lineage>
        <taxon>Bacteria</taxon>
        <taxon>Pseudomonadati</taxon>
        <taxon>Pseudomonadota</taxon>
        <taxon>Betaproteobacteria</taxon>
        <taxon>Burkholderiales</taxon>
        <taxon>Burkholderiaceae</taxon>
        <taxon>Paraburkholderia</taxon>
    </lineage>
</organism>
<keyword evidence="2" id="KW-1185">Reference proteome</keyword>
<evidence type="ECO:0000313" key="1">
    <source>
        <dbReference type="EMBL" id="CAD6538028.1"/>
    </source>
</evidence>
<gene>
    <name evidence="1" type="ORF">LMG28140_03249</name>
</gene>
<protein>
    <submittedName>
        <fullName evidence="1">Uncharacterized protein</fullName>
    </submittedName>
</protein>